<keyword evidence="6" id="KW-1185">Reference proteome</keyword>
<evidence type="ECO:0000256" key="3">
    <source>
        <dbReference type="SAM" id="Coils"/>
    </source>
</evidence>
<feature type="compositionally biased region" description="Basic and acidic residues" evidence="4">
    <location>
        <begin position="50"/>
        <end position="69"/>
    </location>
</feature>
<comment type="similarity">
    <text evidence="1">Belongs to the ICR family.</text>
</comment>
<sequence length="339" mass="38358">MQKSKTRNGSSEIPQKASSIAPRSSSVSKTTRSESDSANLKLTPTNSTERSPKMIDRRLPKSSVIEKKRPIQSSELKSQISQLQEDLKKMKKQLKSCESSKSQVQQEADEVKKQLTAKSAKLEELQLQLLDFSTAEDNRLEMLRKISQEHNIVWQSELEALQKQHLLDSTTLLSAMNEIQWLKQQLDVMKSETGQAEDSKMKKSEVDTLKEEMADTLSNIENLKIQNRERGLAEEAAKFILSETQKQLEIANTTIQSLRADGYNFLKSLNSVTSKLEESKVRVSVLEELLTEYQIVAEDNEADRRNPPCKIECGALQLELEQLGVALKAAEAKHREEQS</sequence>
<dbReference type="EMBL" id="KZ504014">
    <property type="protein sequence ID" value="PKU60063.1"/>
    <property type="molecule type" value="Genomic_DNA"/>
</dbReference>
<reference evidence="5 6" key="2">
    <citation type="journal article" date="2017" name="Nature">
        <title>The Apostasia genome and the evolution of orchids.</title>
        <authorList>
            <person name="Zhang G.Q."/>
            <person name="Liu K.W."/>
            <person name="Li Z."/>
            <person name="Lohaus R."/>
            <person name="Hsiao Y.Y."/>
            <person name="Niu S.C."/>
            <person name="Wang J.Y."/>
            <person name="Lin Y.C."/>
            <person name="Xu Q."/>
            <person name="Chen L.J."/>
            <person name="Yoshida K."/>
            <person name="Fujiwara S."/>
            <person name="Wang Z.W."/>
            <person name="Zhang Y.Q."/>
            <person name="Mitsuda N."/>
            <person name="Wang M."/>
            <person name="Liu G.H."/>
            <person name="Pecoraro L."/>
            <person name="Huang H.X."/>
            <person name="Xiao X.J."/>
            <person name="Lin M."/>
            <person name="Wu X.Y."/>
            <person name="Wu W.L."/>
            <person name="Chen Y.Y."/>
            <person name="Chang S.B."/>
            <person name="Sakamoto S."/>
            <person name="Ohme-Takagi M."/>
            <person name="Yagi M."/>
            <person name="Zeng S.J."/>
            <person name="Shen C.Y."/>
            <person name="Yeh C.M."/>
            <person name="Luo Y.B."/>
            <person name="Tsai W.C."/>
            <person name="Van de Peer Y."/>
            <person name="Liu Z.J."/>
        </authorList>
    </citation>
    <scope>NUCLEOTIDE SEQUENCE [LARGE SCALE GENOMIC DNA]</scope>
    <source>
        <tissue evidence="5">The whole plant</tissue>
    </source>
</reference>
<evidence type="ECO:0000313" key="6">
    <source>
        <dbReference type="Proteomes" id="UP000233837"/>
    </source>
</evidence>
<dbReference type="OrthoDB" id="1932291at2759"/>
<organism evidence="5 6">
    <name type="scientific">Dendrobium catenatum</name>
    <dbReference type="NCBI Taxonomy" id="906689"/>
    <lineage>
        <taxon>Eukaryota</taxon>
        <taxon>Viridiplantae</taxon>
        <taxon>Streptophyta</taxon>
        <taxon>Embryophyta</taxon>
        <taxon>Tracheophyta</taxon>
        <taxon>Spermatophyta</taxon>
        <taxon>Magnoliopsida</taxon>
        <taxon>Liliopsida</taxon>
        <taxon>Asparagales</taxon>
        <taxon>Orchidaceae</taxon>
        <taxon>Epidendroideae</taxon>
        <taxon>Malaxideae</taxon>
        <taxon>Dendrobiinae</taxon>
        <taxon>Dendrobium</taxon>
    </lineage>
</organism>
<gene>
    <name evidence="5" type="primary">ICR2</name>
    <name evidence="5" type="ORF">MA16_Dca014958</name>
</gene>
<keyword evidence="2 3" id="KW-0175">Coiled coil</keyword>
<accession>A0A2I0V9H5</accession>
<reference evidence="5 6" key="1">
    <citation type="journal article" date="2016" name="Sci. Rep.">
        <title>The Dendrobium catenatum Lindl. genome sequence provides insights into polysaccharide synthase, floral development and adaptive evolution.</title>
        <authorList>
            <person name="Zhang G.Q."/>
            <person name="Xu Q."/>
            <person name="Bian C."/>
            <person name="Tsai W.C."/>
            <person name="Yeh C.M."/>
            <person name="Liu K.W."/>
            <person name="Yoshida K."/>
            <person name="Zhang L.S."/>
            <person name="Chang S.B."/>
            <person name="Chen F."/>
            <person name="Shi Y."/>
            <person name="Su Y.Y."/>
            <person name="Zhang Y.Q."/>
            <person name="Chen L.J."/>
            <person name="Yin Y."/>
            <person name="Lin M."/>
            <person name="Huang H."/>
            <person name="Deng H."/>
            <person name="Wang Z.W."/>
            <person name="Zhu S.L."/>
            <person name="Zhao X."/>
            <person name="Deng C."/>
            <person name="Niu S.C."/>
            <person name="Huang J."/>
            <person name="Wang M."/>
            <person name="Liu G.H."/>
            <person name="Yang H.J."/>
            <person name="Xiao X.J."/>
            <person name="Hsiao Y.Y."/>
            <person name="Wu W.L."/>
            <person name="Chen Y.Y."/>
            <person name="Mitsuda N."/>
            <person name="Ohme-Takagi M."/>
            <person name="Luo Y.B."/>
            <person name="Van de Peer Y."/>
            <person name="Liu Z.J."/>
        </authorList>
    </citation>
    <scope>NUCLEOTIDE SEQUENCE [LARGE SCALE GENOMIC DNA]</scope>
    <source>
        <tissue evidence="5">The whole plant</tissue>
    </source>
</reference>
<feature type="compositionally biased region" description="Polar residues" evidence="4">
    <location>
        <begin position="38"/>
        <end position="49"/>
    </location>
</feature>
<feature type="compositionally biased region" description="Low complexity" evidence="4">
    <location>
        <begin position="18"/>
        <end position="30"/>
    </location>
</feature>
<evidence type="ECO:0000256" key="1">
    <source>
        <dbReference type="ARBA" id="ARBA00009778"/>
    </source>
</evidence>
<feature type="region of interest" description="Disordered" evidence="4">
    <location>
        <begin position="1"/>
        <end position="79"/>
    </location>
</feature>
<dbReference type="PANTHER" id="PTHR34224:SF4">
    <property type="entry name" value="INTERACTOR OF CONSTITUTIVE ACTIVE ROPS 2, CHLOROPLASTIC"/>
    <property type="match status" value="1"/>
</dbReference>
<dbReference type="Proteomes" id="UP000233837">
    <property type="component" value="Unassembled WGS sequence"/>
</dbReference>
<evidence type="ECO:0000256" key="2">
    <source>
        <dbReference type="ARBA" id="ARBA00023054"/>
    </source>
</evidence>
<proteinExistence type="inferred from homology"/>
<dbReference type="SUPFAM" id="SSF161270">
    <property type="entry name" value="PspA lactotransferrin-binding region"/>
    <property type="match status" value="1"/>
</dbReference>
<evidence type="ECO:0000256" key="4">
    <source>
        <dbReference type="SAM" id="MobiDB-lite"/>
    </source>
</evidence>
<evidence type="ECO:0000313" key="5">
    <source>
        <dbReference type="EMBL" id="PKU60063.1"/>
    </source>
</evidence>
<feature type="compositionally biased region" description="Polar residues" evidence="4">
    <location>
        <begin position="7"/>
        <end position="17"/>
    </location>
</feature>
<name>A0A2I0V9H5_9ASPA</name>
<protein>
    <submittedName>
        <fullName evidence="5">Interactor of constitutive active ROPs 2, chloroplastic</fullName>
    </submittedName>
</protein>
<dbReference type="InterPro" id="IPR029688">
    <property type="entry name" value="ICR"/>
</dbReference>
<dbReference type="AlphaFoldDB" id="A0A2I0V9H5"/>
<dbReference type="PANTHER" id="PTHR34224">
    <property type="entry name" value="INTERACTOR OF CONSTITUTIVE ACTIVE ROPS 2, CHLOROPLASTIC-RELATED"/>
    <property type="match status" value="1"/>
</dbReference>
<feature type="coiled-coil region" evidence="3">
    <location>
        <begin position="172"/>
        <end position="261"/>
    </location>
</feature>